<keyword evidence="4" id="KW-0812">Transmembrane</keyword>
<feature type="transmembrane region" description="Helical" evidence="4">
    <location>
        <begin position="128"/>
        <end position="147"/>
    </location>
</feature>
<evidence type="ECO:0000256" key="1">
    <source>
        <dbReference type="ARBA" id="ARBA00009820"/>
    </source>
</evidence>
<name>A0ABY9TZJ5_9GAMM</name>
<protein>
    <submittedName>
        <fullName evidence="6">Winged helix-turn-helix domain-containing protein</fullName>
    </submittedName>
</protein>
<comment type="similarity">
    <text evidence="1">Belongs to the TolB family.</text>
</comment>
<dbReference type="RefSeq" id="WP_348392908.1">
    <property type="nucleotide sequence ID" value="NZ_CP134145.1"/>
</dbReference>
<evidence type="ECO:0000256" key="4">
    <source>
        <dbReference type="SAM" id="Phobius"/>
    </source>
</evidence>
<keyword evidence="7" id="KW-1185">Reference proteome</keyword>
<dbReference type="InterPro" id="IPR001867">
    <property type="entry name" value="OmpR/PhoB-type_DNA-bd"/>
</dbReference>
<dbReference type="CDD" id="cd00383">
    <property type="entry name" value="trans_reg_C"/>
    <property type="match status" value="1"/>
</dbReference>
<reference evidence="7" key="1">
    <citation type="submission" date="2023-09" db="EMBL/GenBank/DDBJ databases">
        <authorList>
            <person name="Li S."/>
            <person name="Li X."/>
            <person name="Zhang C."/>
            <person name="Zhao Z."/>
        </authorList>
    </citation>
    <scope>NUCLEOTIDE SEQUENCE [LARGE SCALE GENOMIC DNA]</scope>
    <source>
        <strain evidence="7">SQ149</strain>
    </source>
</reference>
<dbReference type="EMBL" id="CP134145">
    <property type="protein sequence ID" value="WNC73798.1"/>
    <property type="molecule type" value="Genomic_DNA"/>
</dbReference>
<keyword evidence="4" id="KW-0472">Membrane</keyword>
<evidence type="ECO:0000313" key="7">
    <source>
        <dbReference type="Proteomes" id="UP001258994"/>
    </source>
</evidence>
<evidence type="ECO:0000313" key="6">
    <source>
        <dbReference type="EMBL" id="WNC73798.1"/>
    </source>
</evidence>
<dbReference type="PANTHER" id="PTHR36842">
    <property type="entry name" value="PROTEIN TOLB HOMOLOG"/>
    <property type="match status" value="1"/>
</dbReference>
<evidence type="ECO:0000256" key="3">
    <source>
        <dbReference type="PROSITE-ProRule" id="PRU01091"/>
    </source>
</evidence>
<dbReference type="Gene3D" id="2.120.10.30">
    <property type="entry name" value="TolB, C-terminal domain"/>
    <property type="match status" value="2"/>
</dbReference>
<dbReference type="InterPro" id="IPR036388">
    <property type="entry name" value="WH-like_DNA-bd_sf"/>
</dbReference>
<sequence length="689" mass="78179">MITLPYSQYKLGRFTINCHELTIAYGGESIKLPKKLFNLLMLFISNSENTVNTQQAIDIVWQGNEGVGKTGFPQAMWHLRKAFSDLGAENEEVFKTVHKVGYALIINPEPIRKEYELQKRSKVSRLQTFIAAVIALLILVAMSYHLVVQTDKTKVNSARLISHTDLPGIERQPAISPNGRYLAYIWNQQDLVEQIYVQDLNNPNVAAKAITDNLAQKTSPAWSADNESLAYLLRSSDKACELKVRQLVSKVLKVLDNGCAFSATQSRLSWSVDGNHILYPKQLNEKIGLFSYDLERNKPAQVTFPAVGERDLMGIYSKNNKKIIFVRKSDQQSVLMQLKDGKETALHIQQGKILGINWHYNFNKIYMTVLINGHHISQSYNINDNSIKVLDYVHSLSRLSIDQQQNSLYFSRVLNKPFILQSSLIDDRAVTRVKSDDKNYYGRYLANSSDVLFISDRSGDKDLWLKYPSGTRNLTQNSGKVLVSAVSLDSKHFVVNLKNPMKYKYQLYLAKLPGAQLTLLNTGDLEPINPSWSRDNQGIYFSATSEAGTGLFLLNIASGEVRQVTFKNEVYAMEGADGMLYVSRKGAKGIWQVDPKSLSEKLVISNLAEQDFGNYFWENNSIYYLLRSKKYDYIMQWRPDQKDLIIKQFPAQSIVEYFGISAADAHTFLVTIQRANNANIYSTSLKNQP</sequence>
<feature type="DNA-binding region" description="OmpR/PhoB-type" evidence="3">
    <location>
        <begin position="6"/>
        <end position="106"/>
    </location>
</feature>
<dbReference type="SUPFAM" id="SSF82171">
    <property type="entry name" value="DPP6 N-terminal domain-like"/>
    <property type="match status" value="1"/>
</dbReference>
<dbReference type="SMART" id="SM00862">
    <property type="entry name" value="Trans_reg_C"/>
    <property type="match status" value="1"/>
</dbReference>
<dbReference type="Pfam" id="PF00486">
    <property type="entry name" value="Trans_reg_C"/>
    <property type="match status" value="1"/>
</dbReference>
<dbReference type="Pfam" id="PF07676">
    <property type="entry name" value="PD40"/>
    <property type="match status" value="1"/>
</dbReference>
<gene>
    <name evidence="6" type="ORF">RGQ13_07365</name>
</gene>
<accession>A0ABY9TZJ5</accession>
<dbReference type="PANTHER" id="PTHR36842:SF2">
    <property type="entry name" value="SLR0505 PROTEIN"/>
    <property type="match status" value="1"/>
</dbReference>
<keyword evidence="2 3" id="KW-0238">DNA-binding</keyword>
<proteinExistence type="inferred from homology"/>
<dbReference type="SUPFAM" id="SSF46894">
    <property type="entry name" value="C-terminal effector domain of the bipartite response regulators"/>
    <property type="match status" value="1"/>
</dbReference>
<dbReference type="InterPro" id="IPR016032">
    <property type="entry name" value="Sig_transdc_resp-reg_C-effctor"/>
</dbReference>
<dbReference type="InterPro" id="IPR011042">
    <property type="entry name" value="6-blade_b-propeller_TolB-like"/>
</dbReference>
<keyword evidence="4" id="KW-1133">Transmembrane helix</keyword>
<organism evidence="6 7">
    <name type="scientific">Thalassotalea psychrophila</name>
    <dbReference type="NCBI Taxonomy" id="3065647"/>
    <lineage>
        <taxon>Bacteria</taxon>
        <taxon>Pseudomonadati</taxon>
        <taxon>Pseudomonadota</taxon>
        <taxon>Gammaproteobacteria</taxon>
        <taxon>Alteromonadales</taxon>
        <taxon>Colwelliaceae</taxon>
        <taxon>Thalassotalea</taxon>
    </lineage>
</organism>
<dbReference type="InterPro" id="IPR011659">
    <property type="entry name" value="WD40"/>
</dbReference>
<evidence type="ECO:0000259" key="5">
    <source>
        <dbReference type="PROSITE" id="PS51755"/>
    </source>
</evidence>
<feature type="domain" description="OmpR/PhoB-type" evidence="5">
    <location>
        <begin position="6"/>
        <end position="106"/>
    </location>
</feature>
<dbReference type="Gene3D" id="1.10.10.10">
    <property type="entry name" value="Winged helix-like DNA-binding domain superfamily/Winged helix DNA-binding domain"/>
    <property type="match status" value="1"/>
</dbReference>
<dbReference type="Proteomes" id="UP001258994">
    <property type="component" value="Chromosome"/>
</dbReference>
<evidence type="ECO:0000256" key="2">
    <source>
        <dbReference type="ARBA" id="ARBA00023125"/>
    </source>
</evidence>
<dbReference type="PROSITE" id="PS51755">
    <property type="entry name" value="OMPR_PHOB"/>
    <property type="match status" value="1"/>
</dbReference>